<dbReference type="SUPFAM" id="SSF51905">
    <property type="entry name" value="FAD/NAD(P)-binding domain"/>
    <property type="match status" value="1"/>
</dbReference>
<evidence type="ECO:0000313" key="3">
    <source>
        <dbReference type="EMBL" id="KAJ9637574.1"/>
    </source>
</evidence>
<proteinExistence type="predicted"/>
<accession>A0AA38Y6V6</accession>
<keyword evidence="1" id="KW-0560">Oxidoreductase</keyword>
<evidence type="ECO:0000256" key="2">
    <source>
        <dbReference type="SAM" id="MobiDB-lite"/>
    </source>
</evidence>
<feature type="compositionally biased region" description="Polar residues" evidence="2">
    <location>
        <begin position="17"/>
        <end position="33"/>
    </location>
</feature>
<dbReference type="Proteomes" id="UP001172681">
    <property type="component" value="Unassembled WGS sequence"/>
</dbReference>
<protein>
    <recommendedName>
        <fullName evidence="5">FAD/NAD(P)-binding domain-containing protein</fullName>
    </recommendedName>
</protein>
<dbReference type="PANTHER" id="PTHR43539">
    <property type="entry name" value="FLAVIN-BINDING MONOOXYGENASE-LIKE PROTEIN (AFU_ORTHOLOGUE AFUA_4G09220)"/>
    <property type="match status" value="1"/>
</dbReference>
<feature type="region of interest" description="Disordered" evidence="2">
    <location>
        <begin position="1"/>
        <end position="42"/>
    </location>
</feature>
<evidence type="ECO:0000256" key="1">
    <source>
        <dbReference type="ARBA" id="ARBA00023002"/>
    </source>
</evidence>
<dbReference type="GO" id="GO:0004497">
    <property type="term" value="F:monooxygenase activity"/>
    <property type="evidence" value="ECO:0007669"/>
    <property type="project" value="TreeGrafter"/>
</dbReference>
<organism evidence="3 4">
    <name type="scientific">Knufia peltigerae</name>
    <dbReference type="NCBI Taxonomy" id="1002370"/>
    <lineage>
        <taxon>Eukaryota</taxon>
        <taxon>Fungi</taxon>
        <taxon>Dikarya</taxon>
        <taxon>Ascomycota</taxon>
        <taxon>Pezizomycotina</taxon>
        <taxon>Eurotiomycetes</taxon>
        <taxon>Chaetothyriomycetidae</taxon>
        <taxon>Chaetothyriales</taxon>
        <taxon>Trichomeriaceae</taxon>
        <taxon>Knufia</taxon>
    </lineage>
</organism>
<sequence>MAASALRPSQEEMAFTLTPSDTKAALGSTSKRTPSVPLDQVPGKLPEVQLPVDVDVEAVASEGVARLATLKQDHLTTGAIWRDLYALTGLPRTLIGRDRLFTAWKDLNPVQRPADFSLIPGSARVMRLSTDIAWVSASFTFSTSGIPETLCSGTIGLIPDSDTKGTWKIWLLTTVLERLKDFTSPDSLPATLANGNIYTGDRSGESEPYECVVIGAGFAGLCLSARLHALHVRYITLEKNERVGDNWRHRYESATSQPTVHTGRPMSDFPLGGVFTEDDPYYLNQKDLARGYETFAQKHHLNIQNNSTLRTASWDEDGKLWTLRILYGSRETEIQTRHFVLAIGGAGQTPKMPHLADKEKFKGTAVHSARYKSSKGFAGKKGVVVGTANTVSLHSTEMEKQAGRPESYLAILLKEFQQVNINVLFSQNKDMPIEVSDRGAMGLPNVIIRQMNRLGYKTLSSQEPNRYDALEKAGFRIDRNVDIWKILCGKQGGHYVDVGTSKKIGDGLIKIKNDSSLVSFDETGLVFSNGSRLEADLVVFCTGFENDVREQAVSIVGPRTGELLDDYFDTDEEGEIIGAWRPHRQQGIWYTGGGAHLGRFFSRFLALQIKADVVGTPLSVYKQETFIK</sequence>
<evidence type="ECO:0008006" key="5">
    <source>
        <dbReference type="Google" id="ProtNLM"/>
    </source>
</evidence>
<reference evidence="3" key="1">
    <citation type="submission" date="2022-10" db="EMBL/GenBank/DDBJ databases">
        <title>Culturing micro-colonial fungi from biological soil crusts in the Mojave desert and describing Neophaeococcomyces mojavensis, and introducing the new genera and species Taxawa tesnikishii.</title>
        <authorList>
            <person name="Kurbessoian T."/>
            <person name="Stajich J.E."/>
        </authorList>
    </citation>
    <scope>NUCLEOTIDE SEQUENCE</scope>
    <source>
        <strain evidence="3">TK_35</strain>
    </source>
</reference>
<dbReference type="GO" id="GO:0050660">
    <property type="term" value="F:flavin adenine dinucleotide binding"/>
    <property type="evidence" value="ECO:0007669"/>
    <property type="project" value="TreeGrafter"/>
</dbReference>
<comment type="caution">
    <text evidence="3">The sequence shown here is derived from an EMBL/GenBank/DDBJ whole genome shotgun (WGS) entry which is preliminary data.</text>
</comment>
<dbReference type="EMBL" id="JAPDRN010000024">
    <property type="protein sequence ID" value="KAJ9637574.1"/>
    <property type="molecule type" value="Genomic_DNA"/>
</dbReference>
<dbReference type="AlphaFoldDB" id="A0AA38Y6V6"/>
<dbReference type="Pfam" id="PF13738">
    <property type="entry name" value="Pyr_redox_3"/>
    <property type="match status" value="1"/>
</dbReference>
<dbReference type="PANTHER" id="PTHR43539:SF68">
    <property type="entry name" value="FLAVIN-BINDING MONOOXYGENASE-LIKE PROTEIN (AFU_ORTHOLOGUE AFUA_4G09220)"/>
    <property type="match status" value="1"/>
</dbReference>
<keyword evidence="4" id="KW-1185">Reference proteome</keyword>
<gene>
    <name evidence="3" type="ORF">H2204_004723</name>
</gene>
<name>A0AA38Y6V6_9EURO</name>
<dbReference type="InterPro" id="IPR050982">
    <property type="entry name" value="Auxin_biosynth/cation_transpt"/>
</dbReference>
<dbReference type="Gene3D" id="3.50.50.60">
    <property type="entry name" value="FAD/NAD(P)-binding domain"/>
    <property type="match status" value="2"/>
</dbReference>
<dbReference type="InterPro" id="IPR036188">
    <property type="entry name" value="FAD/NAD-bd_sf"/>
</dbReference>
<evidence type="ECO:0000313" key="4">
    <source>
        <dbReference type="Proteomes" id="UP001172681"/>
    </source>
</evidence>